<proteinExistence type="predicted"/>
<feature type="compositionally biased region" description="Low complexity" evidence="1">
    <location>
        <begin position="105"/>
        <end position="119"/>
    </location>
</feature>
<feature type="region of interest" description="Disordered" evidence="1">
    <location>
        <begin position="1"/>
        <end position="38"/>
    </location>
</feature>
<protein>
    <submittedName>
        <fullName evidence="2">Uncharacterized protein</fullName>
    </submittedName>
</protein>
<sequence length="181" mass="18787">MVEMRRPFLPAKQSALPASAAKQAASPASAEVLDESATRRPVWNSKQVPKVVQNLRNSLLQAGLTRGLDGFATPGRLAGIGRRVAAAAGASGEGIKEWRKGIMTSAGSSKHSMGSGSSSPRTPRRMLSEGSPQSSNACGGSFMPAPPVVGERVAATSADYMGKRRSSLSLSQALRHQSSAT</sequence>
<dbReference type="AlphaFoldDB" id="A0A7S3F198"/>
<evidence type="ECO:0000313" key="2">
    <source>
        <dbReference type="EMBL" id="CAE0118319.1"/>
    </source>
</evidence>
<gene>
    <name evidence="2" type="ORF">HERI1096_LOCUS19018</name>
</gene>
<feature type="region of interest" description="Disordered" evidence="1">
    <location>
        <begin position="162"/>
        <end position="181"/>
    </location>
</feature>
<feature type="compositionally biased region" description="Low complexity" evidence="1">
    <location>
        <begin position="167"/>
        <end position="181"/>
    </location>
</feature>
<accession>A0A7S3F198</accession>
<reference evidence="2" key="1">
    <citation type="submission" date="2021-01" db="EMBL/GenBank/DDBJ databases">
        <authorList>
            <person name="Corre E."/>
            <person name="Pelletier E."/>
            <person name="Niang G."/>
            <person name="Scheremetjew M."/>
            <person name="Finn R."/>
            <person name="Kale V."/>
            <person name="Holt S."/>
            <person name="Cochrane G."/>
            <person name="Meng A."/>
            <person name="Brown T."/>
            <person name="Cohen L."/>
        </authorList>
    </citation>
    <scope>NUCLEOTIDE SEQUENCE</scope>
    <source>
        <strain evidence="2">CCMP281</strain>
    </source>
</reference>
<feature type="region of interest" description="Disordered" evidence="1">
    <location>
        <begin position="100"/>
        <end position="147"/>
    </location>
</feature>
<feature type="compositionally biased region" description="Low complexity" evidence="1">
    <location>
        <begin position="9"/>
        <end position="30"/>
    </location>
</feature>
<dbReference type="EMBL" id="HBHX01034205">
    <property type="protein sequence ID" value="CAE0118319.1"/>
    <property type="molecule type" value="Transcribed_RNA"/>
</dbReference>
<evidence type="ECO:0000256" key="1">
    <source>
        <dbReference type="SAM" id="MobiDB-lite"/>
    </source>
</evidence>
<name>A0A7S3F198_9EUKA</name>
<organism evidence="2">
    <name type="scientific">Haptolina ericina</name>
    <dbReference type="NCBI Taxonomy" id="156174"/>
    <lineage>
        <taxon>Eukaryota</taxon>
        <taxon>Haptista</taxon>
        <taxon>Haptophyta</taxon>
        <taxon>Prymnesiophyceae</taxon>
        <taxon>Prymnesiales</taxon>
        <taxon>Prymnesiaceae</taxon>
        <taxon>Haptolina</taxon>
    </lineage>
</organism>